<organism evidence="1 2">
    <name type="scientific">Pseudarcicella hirudinis</name>
    <dbReference type="NCBI Taxonomy" id="1079859"/>
    <lineage>
        <taxon>Bacteria</taxon>
        <taxon>Pseudomonadati</taxon>
        <taxon>Bacteroidota</taxon>
        <taxon>Cytophagia</taxon>
        <taxon>Cytophagales</taxon>
        <taxon>Flectobacillaceae</taxon>
        <taxon>Pseudarcicella</taxon>
    </lineage>
</organism>
<evidence type="ECO:0000313" key="1">
    <source>
        <dbReference type="EMBL" id="SFP31149.1"/>
    </source>
</evidence>
<sequence length="148" mass="14951">MSVENNTISKTSLVSEVSSALQGKVSDSVIKSTAEVLAAQTTAYGANGSIASLVFYMKCQCTITGSGGKTFNGSAWGVSFPGGGALFGDVYTDNLNALYANTVSFTLVATPVYTTFIFNDVHGNALGSFQAGAVSTVSGTAGGSGSWS</sequence>
<proteinExistence type="predicted"/>
<dbReference type="EMBL" id="FOXH01000002">
    <property type="protein sequence ID" value="SFP31149.1"/>
    <property type="molecule type" value="Genomic_DNA"/>
</dbReference>
<dbReference type="InterPro" id="IPR008810">
    <property type="entry name" value="R_equi_Vir"/>
</dbReference>
<dbReference type="OrthoDB" id="1366306at2"/>
<evidence type="ECO:0000313" key="2">
    <source>
        <dbReference type="Proteomes" id="UP000199306"/>
    </source>
</evidence>
<keyword evidence="2" id="KW-1185">Reference proteome</keyword>
<dbReference type="Pfam" id="PF05526">
    <property type="entry name" value="R_equi_Vir"/>
    <property type="match status" value="1"/>
</dbReference>
<dbReference type="Gene3D" id="2.40.128.480">
    <property type="entry name" value="Rhodococcus equi virulence-associated protein"/>
    <property type="match status" value="1"/>
</dbReference>
<dbReference type="InterPro" id="IPR038625">
    <property type="entry name" value="R_equi_Vir_sf"/>
</dbReference>
<gene>
    <name evidence="1" type="ORF">SAMN04515674_102374</name>
</gene>
<dbReference type="RefSeq" id="WP_092013090.1">
    <property type="nucleotide sequence ID" value="NZ_FOXH01000002.1"/>
</dbReference>
<protein>
    <submittedName>
        <fullName evidence="1">Virulence-associated protein</fullName>
    </submittedName>
</protein>
<reference evidence="1 2" key="1">
    <citation type="submission" date="2016-10" db="EMBL/GenBank/DDBJ databases">
        <authorList>
            <person name="de Groot N.N."/>
        </authorList>
    </citation>
    <scope>NUCLEOTIDE SEQUENCE [LARGE SCALE GENOMIC DNA]</scope>
    <source>
        <strain evidence="2">E92,LMG 26720,CCM 7988</strain>
    </source>
</reference>
<dbReference type="AlphaFoldDB" id="A0A1I5PAN6"/>
<dbReference type="Proteomes" id="UP000199306">
    <property type="component" value="Unassembled WGS sequence"/>
</dbReference>
<accession>A0A1I5PAN6</accession>
<name>A0A1I5PAN6_9BACT</name>